<comment type="similarity">
    <text evidence="1">Belongs to the CDC6/cdc18 family.</text>
</comment>
<proteinExistence type="inferred from homology"/>
<dbReference type="GO" id="GO:0005634">
    <property type="term" value="C:nucleus"/>
    <property type="evidence" value="ECO:0007669"/>
    <property type="project" value="TreeGrafter"/>
</dbReference>
<name>A0A0D0CIG3_9AGAR</name>
<evidence type="ECO:0000313" key="5">
    <source>
        <dbReference type="EMBL" id="KIK62464.1"/>
    </source>
</evidence>
<dbReference type="CDD" id="cd00009">
    <property type="entry name" value="AAA"/>
    <property type="match status" value="1"/>
</dbReference>
<feature type="region of interest" description="Disordered" evidence="3">
    <location>
        <begin position="1"/>
        <end position="64"/>
    </location>
</feature>
<dbReference type="InterPro" id="IPR049945">
    <property type="entry name" value="AAA_22"/>
</dbReference>
<dbReference type="GO" id="GO:0016887">
    <property type="term" value="F:ATP hydrolysis activity"/>
    <property type="evidence" value="ECO:0007669"/>
    <property type="project" value="InterPro"/>
</dbReference>
<dbReference type="GO" id="GO:0033314">
    <property type="term" value="P:mitotic DNA replication checkpoint signaling"/>
    <property type="evidence" value="ECO:0007669"/>
    <property type="project" value="TreeGrafter"/>
</dbReference>
<dbReference type="InterPro" id="IPR050311">
    <property type="entry name" value="ORC1/CDC6"/>
</dbReference>
<evidence type="ECO:0000256" key="2">
    <source>
        <dbReference type="ARBA" id="ARBA00022705"/>
    </source>
</evidence>
<evidence type="ECO:0000259" key="4">
    <source>
        <dbReference type="SMART" id="SM00382"/>
    </source>
</evidence>
<dbReference type="Pfam" id="PF13401">
    <property type="entry name" value="AAA_22"/>
    <property type="match status" value="1"/>
</dbReference>
<keyword evidence="2" id="KW-0235">DNA replication</keyword>
<dbReference type="PANTHER" id="PTHR10763">
    <property type="entry name" value="CELL DIVISION CONTROL PROTEIN 6-RELATED"/>
    <property type="match status" value="1"/>
</dbReference>
<dbReference type="GO" id="GO:0003688">
    <property type="term" value="F:DNA replication origin binding"/>
    <property type="evidence" value="ECO:0007669"/>
    <property type="project" value="TreeGrafter"/>
</dbReference>
<sequence length="670" mass="71249">MPSTTLGKRSRETDSASDQLRTPEATPNQKRPKVTPTVLDGDSNKENIPPLKFTPVNGTHASPPMSARAARALRRSTTSESIVTPPRARVLKRTASFSTSFSNLVIATPPPTPLNLLPFHARVRALFRSNCNSTVSLPSRENEREIITTFLESFINQSDSDSFQSLYISGSPGCGKTALIHSILASLTDQLDKTKIVNLNCMALNNLDALWDRLVDEFDGLLLKKRKAGTGKGKGREMVESMLSETTGRCILVLDEMDHIASNPQSISSLLNLAKSDRLCVIGIANTHTLTSSPASSLIDIRTLHFSPYTSAQLLQILQSRLALLTPSAPGGSQTAPDATMKKLLPLSTLILLTKKIATLTGDVRTLFEVLRAAIDLAVASASASSTATVDDDSFFAEAGSIGSVTTGHILEALKTIVSSKSNQTSASASTSSPSSALPSTTSNSAIISKTAALGLQARLVLLAVLIAAKRVEAGLSVDASSSRNSSPSNNNNSNGLKNPFESSSSATVVGAHLYAFYSHILRRGGDVSISTPASRNEFADLLGMLEGTGLIVLSSSSLSLTSPRKKRVCFGRSSSFKSGSSSSSFSAPGFGLSEEIRLAPGVWADEVLRGLGVRIGGDAQSQVKDVRGEELNALWIRENAAIRKELKTLETKRNKQDTSRVFADAFSDD</sequence>
<dbReference type="Proteomes" id="UP000053593">
    <property type="component" value="Unassembled WGS sequence"/>
</dbReference>
<dbReference type="InterPro" id="IPR027417">
    <property type="entry name" value="P-loop_NTPase"/>
</dbReference>
<dbReference type="HOGENOM" id="CLU_025750_0_0_1"/>
<dbReference type="Gene3D" id="1.10.8.60">
    <property type="match status" value="1"/>
</dbReference>
<evidence type="ECO:0000313" key="6">
    <source>
        <dbReference type="Proteomes" id="UP000053593"/>
    </source>
</evidence>
<dbReference type="PANTHER" id="PTHR10763:SF26">
    <property type="entry name" value="CELL DIVISION CONTROL PROTEIN 6 HOMOLOG"/>
    <property type="match status" value="1"/>
</dbReference>
<dbReference type="Gene3D" id="3.40.50.300">
    <property type="entry name" value="P-loop containing nucleotide triphosphate hydrolases"/>
    <property type="match status" value="1"/>
</dbReference>
<dbReference type="EMBL" id="KN834767">
    <property type="protein sequence ID" value="KIK62464.1"/>
    <property type="molecule type" value="Genomic_DNA"/>
</dbReference>
<dbReference type="AlphaFoldDB" id="A0A0D0CIG3"/>
<organism evidence="5 6">
    <name type="scientific">Collybiopsis luxurians FD-317 M1</name>
    <dbReference type="NCBI Taxonomy" id="944289"/>
    <lineage>
        <taxon>Eukaryota</taxon>
        <taxon>Fungi</taxon>
        <taxon>Dikarya</taxon>
        <taxon>Basidiomycota</taxon>
        <taxon>Agaricomycotina</taxon>
        <taxon>Agaricomycetes</taxon>
        <taxon>Agaricomycetidae</taxon>
        <taxon>Agaricales</taxon>
        <taxon>Marasmiineae</taxon>
        <taxon>Omphalotaceae</taxon>
        <taxon>Collybiopsis</taxon>
        <taxon>Collybiopsis luxurians</taxon>
    </lineage>
</organism>
<feature type="domain" description="AAA+ ATPase" evidence="4">
    <location>
        <begin position="162"/>
        <end position="305"/>
    </location>
</feature>
<feature type="region of interest" description="Disordered" evidence="3">
    <location>
        <begin position="478"/>
        <end position="502"/>
    </location>
</feature>
<feature type="compositionally biased region" description="Low complexity" evidence="3">
    <location>
        <begin position="481"/>
        <end position="495"/>
    </location>
</feature>
<protein>
    <recommendedName>
        <fullName evidence="4">AAA+ ATPase domain-containing protein</fullName>
    </recommendedName>
</protein>
<accession>A0A0D0CIG3</accession>
<dbReference type="InterPro" id="IPR003593">
    <property type="entry name" value="AAA+_ATPase"/>
</dbReference>
<evidence type="ECO:0000256" key="3">
    <source>
        <dbReference type="SAM" id="MobiDB-lite"/>
    </source>
</evidence>
<feature type="compositionally biased region" description="Polar residues" evidence="3">
    <location>
        <begin position="16"/>
        <end position="29"/>
    </location>
</feature>
<dbReference type="SMART" id="SM00382">
    <property type="entry name" value="AAA"/>
    <property type="match status" value="1"/>
</dbReference>
<evidence type="ECO:0000256" key="1">
    <source>
        <dbReference type="ARBA" id="ARBA00006184"/>
    </source>
</evidence>
<dbReference type="OrthoDB" id="1926878at2759"/>
<dbReference type="SUPFAM" id="SSF52540">
    <property type="entry name" value="P-loop containing nucleoside triphosphate hydrolases"/>
    <property type="match status" value="1"/>
</dbReference>
<dbReference type="GO" id="GO:0006270">
    <property type="term" value="P:DNA replication initiation"/>
    <property type="evidence" value="ECO:0007669"/>
    <property type="project" value="TreeGrafter"/>
</dbReference>
<keyword evidence="6" id="KW-1185">Reference proteome</keyword>
<reference evidence="5 6" key="1">
    <citation type="submission" date="2014-04" db="EMBL/GenBank/DDBJ databases">
        <title>Evolutionary Origins and Diversification of the Mycorrhizal Mutualists.</title>
        <authorList>
            <consortium name="DOE Joint Genome Institute"/>
            <consortium name="Mycorrhizal Genomics Consortium"/>
            <person name="Kohler A."/>
            <person name="Kuo A."/>
            <person name="Nagy L.G."/>
            <person name="Floudas D."/>
            <person name="Copeland A."/>
            <person name="Barry K.W."/>
            <person name="Cichocki N."/>
            <person name="Veneault-Fourrey C."/>
            <person name="LaButti K."/>
            <person name="Lindquist E.A."/>
            <person name="Lipzen A."/>
            <person name="Lundell T."/>
            <person name="Morin E."/>
            <person name="Murat C."/>
            <person name="Riley R."/>
            <person name="Ohm R."/>
            <person name="Sun H."/>
            <person name="Tunlid A."/>
            <person name="Henrissat B."/>
            <person name="Grigoriev I.V."/>
            <person name="Hibbett D.S."/>
            <person name="Martin F."/>
        </authorList>
    </citation>
    <scope>NUCLEOTIDE SEQUENCE [LARGE SCALE GENOMIC DNA]</scope>
    <source>
        <strain evidence="5 6">FD-317 M1</strain>
    </source>
</reference>
<gene>
    <name evidence="5" type="ORF">GYMLUDRAFT_96074</name>
</gene>